<evidence type="ECO:0000313" key="9">
    <source>
        <dbReference type="EMBL" id="RKK81839.1"/>
    </source>
</evidence>
<evidence type="ECO:0000256" key="2">
    <source>
        <dbReference type="ARBA" id="ARBA00008764"/>
    </source>
</evidence>
<keyword evidence="4" id="KW-0732">Signal</keyword>
<proteinExistence type="inferred from homology"/>
<organism evidence="9 10">
    <name type="scientific">Fusarium oxysporum</name>
    <name type="common">Fusarium vascular wilt</name>
    <dbReference type="NCBI Taxonomy" id="5507"/>
    <lineage>
        <taxon>Eukaryota</taxon>
        <taxon>Fungi</taxon>
        <taxon>Dikarya</taxon>
        <taxon>Ascomycota</taxon>
        <taxon>Pezizomycotina</taxon>
        <taxon>Sordariomycetes</taxon>
        <taxon>Hypocreomycetidae</taxon>
        <taxon>Hypocreales</taxon>
        <taxon>Nectriaceae</taxon>
        <taxon>Fusarium</taxon>
        <taxon>Fusarium oxysporum species complex</taxon>
    </lineage>
</organism>
<keyword evidence="6 7" id="KW-0720">Serine protease</keyword>
<dbReference type="PANTHER" id="PTHR15462:SF8">
    <property type="entry name" value="SERINE PROTEASE"/>
    <property type="match status" value="1"/>
</dbReference>
<keyword evidence="3 7" id="KW-0645">Protease</keyword>
<keyword evidence="5 7" id="KW-0378">Hydrolase</keyword>
<dbReference type="SUPFAM" id="SSF50494">
    <property type="entry name" value="Trypsin-like serine proteases"/>
    <property type="match status" value="1"/>
</dbReference>
<evidence type="ECO:0000256" key="8">
    <source>
        <dbReference type="SAM" id="MobiDB-lite"/>
    </source>
</evidence>
<sequence>MPGRVEKTAASPTRKISEGALETTAFINSNNPTLVALWKLEKPSLSETATIRLRLAGSAESLGPEGDHRVKASEGKYNPPGHYKAICKIFLGYVNGGEEFIGTGWLVNDEMVVTAGHCLYEWRYKGGFLKYVRCHFGYEGKGRKGIYRYGVTAAAPAEYLKAESSVHDVSFIRLNEKVTEIKPIHYSVTPPTATAKLGVVGYPGDLDFGEQLYEDWATVHIDLAKTGTLLSYRIDTTPGQSGGPVLRKLSDNRIEAVGVHIAGGYPNVGSVIGPYGNNFEEYILAMDVKDGLTESSSVTVSQTKGLFPGFQLLSVQPQSTPGKKPSDPTPDITNGDESSLYKETGLDLLFGNTKPKSGNGIANGKRKAEGSLTMWPEKLILTETGEPLPPIDFDKAVKNAKEQDDIKTTLFINFTEPLEGAALETQQKLMLSVKTWQAWATTNCEAKVQQQVDAGELPSDAKGQIARSTYRAKVFGYLFESASWFARTFDQSMNKEIKTKALSFHPEILTNVLEGYAIPSSVFANLEKALKQIAEGIKLSGENAEEAQQYWIMFTKYEYENISRTVQADIRVISFQVTQSAKHYASHKGSYDEVSFNFSFHQYQAEFVQEVFAGVKEKMNKGLIEKGEELLEKRITDVVIPVK</sequence>
<dbReference type="VEuPathDB" id="FungiDB:FOXG_15379"/>
<dbReference type="EC" id="3.4.21.-" evidence="7"/>
<dbReference type="PROSITE" id="PS00134">
    <property type="entry name" value="TRYPSIN_HIS"/>
    <property type="match status" value="1"/>
</dbReference>
<evidence type="ECO:0000256" key="6">
    <source>
        <dbReference type="ARBA" id="ARBA00022825"/>
    </source>
</evidence>
<dbReference type="VEuPathDB" id="FungiDB:FOZG_06039"/>
<dbReference type="InterPro" id="IPR043504">
    <property type="entry name" value="Peptidase_S1_PA_chymotrypsin"/>
</dbReference>
<name>A0A420NNJ3_FUSOX</name>
<dbReference type="InterPro" id="IPR018114">
    <property type="entry name" value="TRYPSIN_HIS"/>
</dbReference>
<dbReference type="VEuPathDB" id="FungiDB:FOC1_g10007849"/>
<dbReference type="VEuPathDB" id="FungiDB:FOC4_g10005142"/>
<dbReference type="PANTHER" id="PTHR15462">
    <property type="entry name" value="SERINE PROTEASE"/>
    <property type="match status" value="1"/>
</dbReference>
<dbReference type="InterPro" id="IPR008256">
    <property type="entry name" value="Peptidase_S1B"/>
</dbReference>
<dbReference type="GO" id="GO:0006508">
    <property type="term" value="P:proteolysis"/>
    <property type="evidence" value="ECO:0007669"/>
    <property type="project" value="UniProtKB-KW"/>
</dbReference>
<dbReference type="GO" id="GO:0004252">
    <property type="term" value="F:serine-type endopeptidase activity"/>
    <property type="evidence" value="ECO:0007669"/>
    <property type="project" value="InterPro"/>
</dbReference>
<evidence type="ECO:0000256" key="3">
    <source>
        <dbReference type="ARBA" id="ARBA00022670"/>
    </source>
</evidence>
<evidence type="ECO:0000313" key="10">
    <source>
        <dbReference type="Proteomes" id="UP000285084"/>
    </source>
</evidence>
<evidence type="ECO:0000256" key="7">
    <source>
        <dbReference type="RuleBase" id="RU004296"/>
    </source>
</evidence>
<dbReference type="VEuPathDB" id="FungiDB:FOIG_10229"/>
<protein>
    <recommendedName>
        <fullName evidence="7">Serine protease</fullName>
        <ecNumber evidence="7">3.4.21.-</ecNumber>
    </recommendedName>
</protein>
<dbReference type="EMBL" id="MRCX01000020">
    <property type="protein sequence ID" value="RKK81839.1"/>
    <property type="molecule type" value="Genomic_DNA"/>
</dbReference>
<dbReference type="Pfam" id="PF13365">
    <property type="entry name" value="Trypsin_2"/>
    <property type="match status" value="1"/>
</dbReference>
<dbReference type="VEuPathDB" id="FungiDB:FOMG_05893"/>
<dbReference type="InterPro" id="IPR009003">
    <property type="entry name" value="Peptidase_S1_PA"/>
</dbReference>
<evidence type="ECO:0000256" key="5">
    <source>
        <dbReference type="ARBA" id="ARBA00022801"/>
    </source>
</evidence>
<comment type="similarity">
    <text evidence="2 7">Belongs to the peptidase S1B family.</text>
</comment>
<gene>
    <name evidence="9" type="ORF">BFJ69_g3447</name>
</gene>
<accession>A0A420NNJ3</accession>
<dbReference type="VEuPathDB" id="FungiDB:HZS61_009237"/>
<dbReference type="AlphaFoldDB" id="A0A420NNJ3"/>
<dbReference type="Gene3D" id="2.40.10.10">
    <property type="entry name" value="Trypsin-like serine proteases"/>
    <property type="match status" value="2"/>
</dbReference>
<evidence type="ECO:0000256" key="4">
    <source>
        <dbReference type="ARBA" id="ARBA00022729"/>
    </source>
</evidence>
<dbReference type="InterPro" id="IPR050966">
    <property type="entry name" value="Glutamyl_endopeptidase"/>
</dbReference>
<reference evidence="9 10" key="1">
    <citation type="journal article" date="2018" name="Sci. Rep.">
        <title>Characterisation of pathogen-specific regions and novel effector candidates in Fusarium oxysporum f. sp. cepae.</title>
        <authorList>
            <person name="Armitage A.D."/>
            <person name="Taylor A."/>
            <person name="Sobczyk M.K."/>
            <person name="Baxter L."/>
            <person name="Greenfield B.P."/>
            <person name="Bates H.J."/>
            <person name="Wilson F."/>
            <person name="Jackson A.C."/>
            <person name="Ott S."/>
            <person name="Harrison R.J."/>
            <person name="Clarkson J.P."/>
        </authorList>
    </citation>
    <scope>NUCLEOTIDE SEQUENCE [LARGE SCALE GENOMIC DNA]</scope>
    <source>
        <strain evidence="9 10">Fo_A13</strain>
    </source>
</reference>
<comment type="similarity">
    <text evidence="1">Belongs to the peptidase S1 family.</text>
</comment>
<comment type="caution">
    <text evidence="9">The sequence shown here is derived from an EMBL/GenBank/DDBJ whole genome shotgun (WGS) entry which is preliminary data.</text>
</comment>
<evidence type="ECO:0000256" key="1">
    <source>
        <dbReference type="ARBA" id="ARBA00007664"/>
    </source>
</evidence>
<feature type="region of interest" description="Disordered" evidence="8">
    <location>
        <begin position="314"/>
        <end position="338"/>
    </location>
</feature>
<dbReference type="PRINTS" id="PR00839">
    <property type="entry name" value="V8PROTEASE"/>
</dbReference>
<dbReference type="Proteomes" id="UP000285084">
    <property type="component" value="Unassembled WGS sequence"/>
</dbReference>